<comment type="caution">
    <text evidence="1">The sequence shown here is derived from an EMBL/GenBank/DDBJ whole genome shotgun (WGS) entry which is preliminary data.</text>
</comment>
<protein>
    <submittedName>
        <fullName evidence="1">Uncharacterized protein</fullName>
    </submittedName>
</protein>
<dbReference type="AlphaFoldDB" id="X0UAR7"/>
<gene>
    <name evidence="1" type="ORF">S01H1_07234</name>
</gene>
<sequence>AQEGQPVHDGAPNEVYDFFGSSPPHFNELGRFVYTARARGGDPDTKQKGIFFDGTNYNVVRMESDPAYGLLDSYPTGDELFGNSFGSFHLLNNGVIGCQDSTIKNIHSSYRPAIFYDDTAFKQSHVTPIDGSIWDSFDSNKFWTTPDGTTWIAQGDDYNATNDDILVVNDVVVLREGNVIPATAITVDAVFQTKLLSNGDWYSRGDDPNNDDWAVRNGTLMAATGDPITTGSTEHWANIFYAFTGNTNGDWVLVGNTDNGDIQTDTVIVLNGTDVVVREGDPVDLDGNGSFDDDAYIGRGVATLTAIHADDIFLTDDMMLYFFASLRDGAGNDLGSFGSGGDAFLRLDLSPGCPEPGDSGNYCTADIFGDDCIVSIQDLAQLLGNYGMTSCVSREHGDIYPPPDGDGAVNLQDLAELLAQYGDDCNTP</sequence>
<feature type="non-terminal residue" evidence="1">
    <location>
        <position position="1"/>
    </location>
</feature>
<proteinExistence type="predicted"/>
<organism evidence="1">
    <name type="scientific">marine sediment metagenome</name>
    <dbReference type="NCBI Taxonomy" id="412755"/>
    <lineage>
        <taxon>unclassified sequences</taxon>
        <taxon>metagenomes</taxon>
        <taxon>ecological metagenomes</taxon>
    </lineage>
</organism>
<dbReference type="EMBL" id="BARS01003732">
    <property type="protein sequence ID" value="GAF85580.1"/>
    <property type="molecule type" value="Genomic_DNA"/>
</dbReference>
<evidence type="ECO:0000313" key="1">
    <source>
        <dbReference type="EMBL" id="GAF85580.1"/>
    </source>
</evidence>
<reference evidence="1" key="1">
    <citation type="journal article" date="2014" name="Front. Microbiol.">
        <title>High frequency of phylogenetically diverse reductive dehalogenase-homologous genes in deep subseafloor sedimentary metagenomes.</title>
        <authorList>
            <person name="Kawai M."/>
            <person name="Futagami T."/>
            <person name="Toyoda A."/>
            <person name="Takaki Y."/>
            <person name="Nishi S."/>
            <person name="Hori S."/>
            <person name="Arai W."/>
            <person name="Tsubouchi T."/>
            <person name="Morono Y."/>
            <person name="Uchiyama I."/>
            <person name="Ito T."/>
            <person name="Fujiyama A."/>
            <person name="Inagaki F."/>
            <person name="Takami H."/>
        </authorList>
    </citation>
    <scope>NUCLEOTIDE SEQUENCE</scope>
    <source>
        <strain evidence="1">Expedition CK06-06</strain>
    </source>
</reference>
<accession>X0UAR7</accession>
<name>X0UAR7_9ZZZZ</name>